<comment type="caution">
    <text evidence="1">The sequence shown here is derived from an EMBL/GenBank/DDBJ whole genome shotgun (WGS) entry which is preliminary data.</text>
</comment>
<accession>A0ACB9T2G1</accession>
<name>A0ACB9T2G1_HOLOL</name>
<organism evidence="1 2">
    <name type="scientific">Holotrichia oblita</name>
    <name type="common">Chafer beetle</name>
    <dbReference type="NCBI Taxonomy" id="644536"/>
    <lineage>
        <taxon>Eukaryota</taxon>
        <taxon>Metazoa</taxon>
        <taxon>Ecdysozoa</taxon>
        <taxon>Arthropoda</taxon>
        <taxon>Hexapoda</taxon>
        <taxon>Insecta</taxon>
        <taxon>Pterygota</taxon>
        <taxon>Neoptera</taxon>
        <taxon>Endopterygota</taxon>
        <taxon>Coleoptera</taxon>
        <taxon>Polyphaga</taxon>
        <taxon>Scarabaeiformia</taxon>
        <taxon>Scarabaeidae</taxon>
        <taxon>Melolonthinae</taxon>
        <taxon>Holotrichia</taxon>
    </lineage>
</organism>
<evidence type="ECO:0000313" key="1">
    <source>
        <dbReference type="EMBL" id="KAI4460914.1"/>
    </source>
</evidence>
<dbReference type="EMBL" id="CM043019">
    <property type="protein sequence ID" value="KAI4460914.1"/>
    <property type="molecule type" value="Genomic_DNA"/>
</dbReference>
<protein>
    <submittedName>
        <fullName evidence="1">Wd40 protein ciao1</fullName>
    </submittedName>
</protein>
<proteinExistence type="predicted"/>
<gene>
    <name evidence="1" type="ORF">MML48_5g00021711</name>
</gene>
<evidence type="ECO:0000313" key="2">
    <source>
        <dbReference type="Proteomes" id="UP001056778"/>
    </source>
</evidence>
<reference evidence="1" key="1">
    <citation type="submission" date="2022-04" db="EMBL/GenBank/DDBJ databases">
        <title>Chromosome-scale genome assembly of Holotrichia oblita Faldermann.</title>
        <authorList>
            <person name="Rongchong L."/>
        </authorList>
    </citation>
    <scope>NUCLEOTIDE SEQUENCE</scope>
    <source>
        <strain evidence="1">81SQS9</strain>
    </source>
</reference>
<keyword evidence="2" id="KW-1185">Reference proteome</keyword>
<dbReference type="Proteomes" id="UP001056778">
    <property type="component" value="Chromosome 5"/>
</dbReference>
<sequence length="604" mass="66993">MGKLEHIQSLTKHVGRVWNVAWHPKGEHLASCGEDKTIRIWAKEGSKWVCKAILTDGHKRTIREIAWSPCGNYLASASFDATTSIWDKRSGEFECNTTLEGHENEVKSVSWSRSGQFLATCSRDKSVWVWEVADDDEYECAAVLNAHTQDVVWHPCEDLLASASYDNTIKLFREDKSDNDWICVTTLESHDSTVWSISFDKTGSHLVSGSDDKTVKIWKQYKPDNSEGIPTTDNESTWKCICTLSGYHTRTVYDVNWCKLTGLIATACGDDIVRIFKEEESRDPNAPTYTLVNSAERSHGQDVNCVTWNPKIPGLLASCSDDAKSTGPKLRMVEKASGKYLPEILTKLEEFAPLSLAESWDNVGLLVDPLESVLIQNILLTNDLTEDVLEEAKKLNAGLIISYHPNIFQGMKSVSGKTWKERLVVNAIKNKIAIFSPHTSWDSALGGVNDWLAESLPQDPDTKTPIKENPVNPMCGPGRKFQLSNPISVDEAVKCIKQHTLLPHLRLALAKDSNQSSTIKTVALCAGSGSSVLAGVAADLYLTGEMLHHDILDATQKGIHVILCNHSDSERGFLRGFRDRLEIMLDGNVAVFVSQVDKDPLKTV</sequence>